<dbReference type="InterPro" id="IPR009799">
    <property type="entry name" value="EthD_dom"/>
</dbReference>
<name>A0A0D7BFK8_9AGAR</name>
<evidence type="ECO:0000313" key="3">
    <source>
        <dbReference type="EMBL" id="KIY68909.1"/>
    </source>
</evidence>
<organism evidence="3 4">
    <name type="scientific">Cylindrobasidium torrendii FP15055 ss-10</name>
    <dbReference type="NCBI Taxonomy" id="1314674"/>
    <lineage>
        <taxon>Eukaryota</taxon>
        <taxon>Fungi</taxon>
        <taxon>Dikarya</taxon>
        <taxon>Basidiomycota</taxon>
        <taxon>Agaricomycotina</taxon>
        <taxon>Agaricomycetes</taxon>
        <taxon>Agaricomycetidae</taxon>
        <taxon>Agaricales</taxon>
        <taxon>Marasmiineae</taxon>
        <taxon>Physalacriaceae</taxon>
        <taxon>Cylindrobasidium</taxon>
    </lineage>
</organism>
<proteinExistence type="inferred from homology"/>
<comment type="similarity">
    <text evidence="1">Belongs to the tpcK family.</text>
</comment>
<evidence type="ECO:0000313" key="4">
    <source>
        <dbReference type="Proteomes" id="UP000054007"/>
    </source>
</evidence>
<gene>
    <name evidence="3" type="ORF">CYLTODRAFT_443062</name>
</gene>
<dbReference type="GO" id="GO:0016491">
    <property type="term" value="F:oxidoreductase activity"/>
    <property type="evidence" value="ECO:0007669"/>
    <property type="project" value="InterPro"/>
</dbReference>
<dbReference type="Proteomes" id="UP000054007">
    <property type="component" value="Unassembled WGS sequence"/>
</dbReference>
<evidence type="ECO:0000259" key="2">
    <source>
        <dbReference type="Pfam" id="PF07110"/>
    </source>
</evidence>
<protein>
    <recommendedName>
        <fullName evidence="2">EthD domain-containing protein</fullName>
    </recommendedName>
</protein>
<dbReference type="InterPro" id="IPR011008">
    <property type="entry name" value="Dimeric_a/b-barrel"/>
</dbReference>
<dbReference type="STRING" id="1314674.A0A0D7BFK8"/>
<dbReference type="Pfam" id="PF07110">
    <property type="entry name" value="EthD"/>
    <property type="match status" value="1"/>
</dbReference>
<sequence length="133" mass="15417">MATAATTLPPKSERARLLVLVKRKAGTTKEEFCEYWWKQHSPTMFAHIPEPSFRRFDQMHVNDEINAQLAKFGAKTTNQWDGIALIEAASWEELFKIMNDTEYAKIREEDEARFADRAETLLIPVVNINFLDN</sequence>
<dbReference type="Gene3D" id="3.30.70.100">
    <property type="match status" value="1"/>
</dbReference>
<dbReference type="EMBL" id="KN880494">
    <property type="protein sequence ID" value="KIY68909.1"/>
    <property type="molecule type" value="Genomic_DNA"/>
</dbReference>
<dbReference type="OrthoDB" id="3183782at2759"/>
<accession>A0A0D7BFK8</accession>
<evidence type="ECO:0000256" key="1">
    <source>
        <dbReference type="ARBA" id="ARBA00005986"/>
    </source>
</evidence>
<feature type="domain" description="EthD" evidence="2">
    <location>
        <begin position="24"/>
        <end position="117"/>
    </location>
</feature>
<dbReference type="SUPFAM" id="SSF54909">
    <property type="entry name" value="Dimeric alpha+beta barrel"/>
    <property type="match status" value="1"/>
</dbReference>
<keyword evidence="4" id="KW-1185">Reference proteome</keyword>
<reference evidence="3 4" key="1">
    <citation type="journal article" date="2015" name="Fungal Genet. Biol.">
        <title>Evolution of novel wood decay mechanisms in Agaricales revealed by the genome sequences of Fistulina hepatica and Cylindrobasidium torrendii.</title>
        <authorList>
            <person name="Floudas D."/>
            <person name="Held B.W."/>
            <person name="Riley R."/>
            <person name="Nagy L.G."/>
            <person name="Koehler G."/>
            <person name="Ransdell A.S."/>
            <person name="Younus H."/>
            <person name="Chow J."/>
            <person name="Chiniquy J."/>
            <person name="Lipzen A."/>
            <person name="Tritt A."/>
            <person name="Sun H."/>
            <person name="Haridas S."/>
            <person name="LaButti K."/>
            <person name="Ohm R.A."/>
            <person name="Kues U."/>
            <person name="Blanchette R.A."/>
            <person name="Grigoriev I.V."/>
            <person name="Minto R.E."/>
            <person name="Hibbett D.S."/>
        </authorList>
    </citation>
    <scope>NUCLEOTIDE SEQUENCE [LARGE SCALE GENOMIC DNA]</scope>
    <source>
        <strain evidence="3 4">FP15055 ss-10</strain>
    </source>
</reference>
<dbReference type="AlphaFoldDB" id="A0A0D7BFK8"/>